<dbReference type="OrthoDB" id="2691164at2"/>
<reference evidence="4 5" key="1">
    <citation type="submission" date="2016-11" db="EMBL/GenBank/DDBJ databases">
        <authorList>
            <person name="Jaros S."/>
            <person name="Januszkiewicz K."/>
            <person name="Wedrychowicz H."/>
        </authorList>
    </citation>
    <scope>NUCLEOTIDE SEQUENCE [LARGE SCALE GENOMIC DNA]</scope>
    <source>
        <strain evidence="4 5">IBRC-M 10683</strain>
    </source>
</reference>
<proteinExistence type="predicted"/>
<keyword evidence="2" id="KW-0472">Membrane</keyword>
<keyword evidence="2" id="KW-1133">Transmembrane helix</keyword>
<feature type="coiled-coil region" evidence="1">
    <location>
        <begin position="38"/>
        <end position="72"/>
    </location>
</feature>
<name>A0A1M5EH24_9BACI</name>
<dbReference type="EMBL" id="FQVW01000005">
    <property type="protein sequence ID" value="SHF78476.1"/>
    <property type="molecule type" value="Genomic_DNA"/>
</dbReference>
<evidence type="ECO:0000259" key="3">
    <source>
        <dbReference type="Pfam" id="PF26347"/>
    </source>
</evidence>
<evidence type="ECO:0000256" key="2">
    <source>
        <dbReference type="SAM" id="Phobius"/>
    </source>
</evidence>
<dbReference type="NCBIfam" id="NF041479">
    <property type="entry name" value="spor_membprot_YtrI"/>
    <property type="match status" value="1"/>
</dbReference>
<dbReference type="AlphaFoldDB" id="A0A1M5EH24"/>
<dbReference type="Proteomes" id="UP000183988">
    <property type="component" value="Unassembled WGS sequence"/>
</dbReference>
<dbReference type="Pfam" id="PF26347">
    <property type="entry name" value="YtrI_sporulation"/>
    <property type="match status" value="1"/>
</dbReference>
<feature type="transmembrane region" description="Helical" evidence="2">
    <location>
        <begin position="12"/>
        <end position="34"/>
    </location>
</feature>
<feature type="domain" description="Sporulation membrane protein YtrI C-terminal" evidence="3">
    <location>
        <begin position="80"/>
        <end position="164"/>
    </location>
</feature>
<protein>
    <recommendedName>
        <fullName evidence="3">Sporulation membrane protein YtrI C-terminal domain-containing protein</fullName>
    </recommendedName>
</protein>
<sequence>MHIPPYYKKPGWQRFFVGVFFGGLISYFVVIYMYGSMYGQLLEENTKLDSELKNAEKRIETLEENNANLDEQSKKPIAVEEIEMTIVNAEQLKLDSLITHQLEELVKEEVDQIIGEDVNIVTESSALIISSIENKNFKVDDFSYAFEVKQITIAKQVKIVVEAELSN</sequence>
<accession>A0A1M5EH24</accession>
<keyword evidence="5" id="KW-1185">Reference proteome</keyword>
<dbReference type="RefSeq" id="WP_072888359.1">
    <property type="nucleotide sequence ID" value="NZ_FQVW01000005.1"/>
</dbReference>
<evidence type="ECO:0000256" key="1">
    <source>
        <dbReference type="SAM" id="Coils"/>
    </source>
</evidence>
<keyword evidence="1" id="KW-0175">Coiled coil</keyword>
<dbReference type="STRING" id="930117.SAMN05216225_100519"/>
<evidence type="ECO:0000313" key="4">
    <source>
        <dbReference type="EMBL" id="SHF78476.1"/>
    </source>
</evidence>
<dbReference type="InterPro" id="IPR048198">
    <property type="entry name" value="YtrI"/>
</dbReference>
<organism evidence="4 5">
    <name type="scientific">Ornithinibacillus halophilus</name>
    <dbReference type="NCBI Taxonomy" id="930117"/>
    <lineage>
        <taxon>Bacteria</taxon>
        <taxon>Bacillati</taxon>
        <taxon>Bacillota</taxon>
        <taxon>Bacilli</taxon>
        <taxon>Bacillales</taxon>
        <taxon>Bacillaceae</taxon>
        <taxon>Ornithinibacillus</taxon>
    </lineage>
</organism>
<dbReference type="InterPro" id="IPR058620">
    <property type="entry name" value="YtrI_C"/>
</dbReference>
<evidence type="ECO:0000313" key="5">
    <source>
        <dbReference type="Proteomes" id="UP000183988"/>
    </source>
</evidence>
<gene>
    <name evidence="4" type="ORF">SAMN05216225_100519</name>
</gene>
<keyword evidence="2" id="KW-0812">Transmembrane</keyword>